<organism evidence="1 2">
    <name type="scientific">Actinoplanes cyaneus</name>
    <dbReference type="NCBI Taxonomy" id="52696"/>
    <lineage>
        <taxon>Bacteria</taxon>
        <taxon>Bacillati</taxon>
        <taxon>Actinomycetota</taxon>
        <taxon>Actinomycetes</taxon>
        <taxon>Micromonosporales</taxon>
        <taxon>Micromonosporaceae</taxon>
        <taxon>Actinoplanes</taxon>
    </lineage>
</organism>
<name>A0A919ICM0_9ACTN</name>
<sequence>MHRAGPGQSRAEQVEAAFQQHRNVRAARLPHVDPHLTHPFAYHSVVTCEAVRPASGVVRSGARPYRQIPIRSVPRR</sequence>
<evidence type="ECO:0000313" key="1">
    <source>
        <dbReference type="EMBL" id="GID63309.1"/>
    </source>
</evidence>
<evidence type="ECO:0000313" key="2">
    <source>
        <dbReference type="Proteomes" id="UP000619479"/>
    </source>
</evidence>
<accession>A0A919ICM0</accession>
<protein>
    <submittedName>
        <fullName evidence="1">Uncharacterized protein</fullName>
    </submittedName>
</protein>
<dbReference type="EMBL" id="BOMH01000007">
    <property type="protein sequence ID" value="GID63309.1"/>
    <property type="molecule type" value="Genomic_DNA"/>
</dbReference>
<proteinExistence type="predicted"/>
<gene>
    <name evidence="1" type="ORF">Acy02nite_11900</name>
</gene>
<dbReference type="Proteomes" id="UP000619479">
    <property type="component" value="Unassembled WGS sequence"/>
</dbReference>
<dbReference type="AlphaFoldDB" id="A0A919ICM0"/>
<reference evidence="1" key="1">
    <citation type="submission" date="2021-01" db="EMBL/GenBank/DDBJ databases">
        <title>Whole genome shotgun sequence of Actinoplanes cyaneus NBRC 14990.</title>
        <authorList>
            <person name="Komaki H."/>
            <person name="Tamura T."/>
        </authorList>
    </citation>
    <scope>NUCLEOTIDE SEQUENCE</scope>
    <source>
        <strain evidence="1">NBRC 14990</strain>
    </source>
</reference>
<comment type="caution">
    <text evidence="1">The sequence shown here is derived from an EMBL/GenBank/DDBJ whole genome shotgun (WGS) entry which is preliminary data.</text>
</comment>
<keyword evidence="2" id="KW-1185">Reference proteome</keyword>